<evidence type="ECO:0000256" key="2">
    <source>
        <dbReference type="ARBA" id="ARBA00022475"/>
    </source>
</evidence>
<feature type="domain" description="EamA" evidence="7">
    <location>
        <begin position="15"/>
        <end position="145"/>
    </location>
</feature>
<feature type="transmembrane region" description="Helical" evidence="6">
    <location>
        <begin position="275"/>
        <end position="293"/>
    </location>
</feature>
<dbReference type="EMBL" id="SADE01000003">
    <property type="protein sequence ID" value="RVU34725.1"/>
    <property type="molecule type" value="Genomic_DNA"/>
</dbReference>
<dbReference type="Pfam" id="PF00892">
    <property type="entry name" value="EamA"/>
    <property type="match status" value="2"/>
</dbReference>
<dbReference type="GO" id="GO:0005886">
    <property type="term" value="C:plasma membrane"/>
    <property type="evidence" value="ECO:0007669"/>
    <property type="project" value="UniProtKB-SubCell"/>
</dbReference>
<dbReference type="InterPro" id="IPR050638">
    <property type="entry name" value="AA-Vitamin_Transporters"/>
</dbReference>
<proteinExistence type="predicted"/>
<feature type="transmembrane region" description="Helical" evidence="6">
    <location>
        <begin position="73"/>
        <end position="95"/>
    </location>
</feature>
<feature type="transmembrane region" description="Helical" evidence="6">
    <location>
        <begin position="158"/>
        <end position="176"/>
    </location>
</feature>
<name>A0A437QJP1_9PROT</name>
<protein>
    <submittedName>
        <fullName evidence="8">DMT family transporter</fullName>
    </submittedName>
</protein>
<comment type="caution">
    <text evidence="8">The sequence shown here is derived from an EMBL/GenBank/DDBJ whole genome shotgun (WGS) entry which is preliminary data.</text>
</comment>
<keyword evidence="9" id="KW-1185">Reference proteome</keyword>
<feature type="transmembrane region" description="Helical" evidence="6">
    <location>
        <begin position="245"/>
        <end position="269"/>
    </location>
</feature>
<keyword evidence="4 6" id="KW-1133">Transmembrane helix</keyword>
<accession>A0A437QJP1</accession>
<comment type="subcellular location">
    <subcellularLocation>
        <location evidence="1">Cell membrane</location>
        <topology evidence="1">Multi-pass membrane protein</topology>
    </subcellularLocation>
</comment>
<evidence type="ECO:0000256" key="5">
    <source>
        <dbReference type="ARBA" id="ARBA00023136"/>
    </source>
</evidence>
<sequence>MSLASRISLPKEVLILLPMLTFFWGINWPFMKIGLADIQVMDFRAVNISASALGFLIIALVKKRNLIPTKRDWIGLIPAAFLNITAWNSLILWGIGQMASGRAAILGFTMPIWATLITIIVIKERLTARQIFGLAAGMCAMLLLLVQDYKLIGQNPMGTASCILAAFSWGAGTVFIRHYQFSLATSAMTAWLQGLGVVPIIVIAYMTVETDWVNIGWASWASLVYNSTVAGVFCYYAWYRIAGQIPIVVSTVSTLMIPVLGVFSGMVLLDEQPGVYEFSALCLVVLAVFLVVIPRRQG</sequence>
<dbReference type="PANTHER" id="PTHR32322">
    <property type="entry name" value="INNER MEMBRANE TRANSPORTER"/>
    <property type="match status" value="1"/>
</dbReference>
<keyword evidence="2" id="KW-1003">Cell membrane</keyword>
<feature type="domain" description="EamA" evidence="7">
    <location>
        <begin position="159"/>
        <end position="292"/>
    </location>
</feature>
<evidence type="ECO:0000256" key="4">
    <source>
        <dbReference type="ARBA" id="ARBA00022989"/>
    </source>
</evidence>
<feature type="transmembrane region" description="Helical" evidence="6">
    <location>
        <begin position="43"/>
        <end position="61"/>
    </location>
</feature>
<dbReference type="SUPFAM" id="SSF103481">
    <property type="entry name" value="Multidrug resistance efflux transporter EmrE"/>
    <property type="match status" value="2"/>
</dbReference>
<evidence type="ECO:0000256" key="3">
    <source>
        <dbReference type="ARBA" id="ARBA00022692"/>
    </source>
</evidence>
<organism evidence="8 9">
    <name type="scientific">Hwanghaeella grinnelliae</name>
    <dbReference type="NCBI Taxonomy" id="2500179"/>
    <lineage>
        <taxon>Bacteria</taxon>
        <taxon>Pseudomonadati</taxon>
        <taxon>Pseudomonadota</taxon>
        <taxon>Alphaproteobacteria</taxon>
        <taxon>Rhodospirillales</taxon>
        <taxon>Rhodospirillaceae</taxon>
        <taxon>Hwanghaeella</taxon>
    </lineage>
</organism>
<feature type="transmembrane region" description="Helical" evidence="6">
    <location>
        <begin position="220"/>
        <end position="238"/>
    </location>
</feature>
<reference evidence="9" key="1">
    <citation type="submission" date="2019-01" db="EMBL/GenBank/DDBJ databases">
        <title>Gri0909 isolated from a small marine red alga.</title>
        <authorList>
            <person name="Kim J."/>
            <person name="Jeong S.E."/>
            <person name="Jeon C.O."/>
        </authorList>
    </citation>
    <scope>NUCLEOTIDE SEQUENCE [LARGE SCALE GENOMIC DNA]</scope>
    <source>
        <strain evidence="9">Gri0909</strain>
    </source>
</reference>
<dbReference type="InterPro" id="IPR037185">
    <property type="entry name" value="EmrE-like"/>
</dbReference>
<feature type="transmembrane region" description="Helical" evidence="6">
    <location>
        <begin position="101"/>
        <end position="122"/>
    </location>
</feature>
<evidence type="ECO:0000259" key="7">
    <source>
        <dbReference type="Pfam" id="PF00892"/>
    </source>
</evidence>
<gene>
    <name evidence="8" type="ORF">EOI86_17895</name>
</gene>
<feature type="transmembrane region" description="Helical" evidence="6">
    <location>
        <begin position="12"/>
        <end position="31"/>
    </location>
</feature>
<evidence type="ECO:0000313" key="9">
    <source>
        <dbReference type="Proteomes" id="UP000287447"/>
    </source>
</evidence>
<evidence type="ECO:0000256" key="1">
    <source>
        <dbReference type="ARBA" id="ARBA00004651"/>
    </source>
</evidence>
<evidence type="ECO:0000256" key="6">
    <source>
        <dbReference type="SAM" id="Phobius"/>
    </source>
</evidence>
<dbReference type="AlphaFoldDB" id="A0A437QJP1"/>
<evidence type="ECO:0000313" key="8">
    <source>
        <dbReference type="EMBL" id="RVU34725.1"/>
    </source>
</evidence>
<dbReference type="InterPro" id="IPR000620">
    <property type="entry name" value="EamA_dom"/>
</dbReference>
<keyword evidence="3 6" id="KW-0812">Transmembrane</keyword>
<feature type="transmembrane region" description="Helical" evidence="6">
    <location>
        <begin position="131"/>
        <end position="152"/>
    </location>
</feature>
<dbReference type="PANTHER" id="PTHR32322:SF18">
    <property type="entry name" value="S-ADENOSYLMETHIONINE_S-ADENOSYLHOMOCYSTEINE TRANSPORTER"/>
    <property type="match status" value="1"/>
</dbReference>
<keyword evidence="5 6" id="KW-0472">Membrane</keyword>
<feature type="transmembrane region" description="Helical" evidence="6">
    <location>
        <begin position="188"/>
        <end position="208"/>
    </location>
</feature>
<dbReference type="Proteomes" id="UP000287447">
    <property type="component" value="Unassembled WGS sequence"/>
</dbReference>